<gene>
    <name evidence="1" type="ORF">SO802_024250</name>
</gene>
<dbReference type="EMBL" id="JAZDWU010000008">
    <property type="protein sequence ID" value="KAK9994547.1"/>
    <property type="molecule type" value="Genomic_DNA"/>
</dbReference>
<organism evidence="1 2">
    <name type="scientific">Lithocarpus litseifolius</name>
    <dbReference type="NCBI Taxonomy" id="425828"/>
    <lineage>
        <taxon>Eukaryota</taxon>
        <taxon>Viridiplantae</taxon>
        <taxon>Streptophyta</taxon>
        <taxon>Embryophyta</taxon>
        <taxon>Tracheophyta</taxon>
        <taxon>Spermatophyta</taxon>
        <taxon>Magnoliopsida</taxon>
        <taxon>eudicotyledons</taxon>
        <taxon>Gunneridae</taxon>
        <taxon>Pentapetalae</taxon>
        <taxon>rosids</taxon>
        <taxon>fabids</taxon>
        <taxon>Fagales</taxon>
        <taxon>Fagaceae</taxon>
        <taxon>Lithocarpus</taxon>
    </lineage>
</organism>
<evidence type="ECO:0000313" key="1">
    <source>
        <dbReference type="EMBL" id="KAK9994547.1"/>
    </source>
</evidence>
<keyword evidence="2" id="KW-1185">Reference proteome</keyword>
<protein>
    <submittedName>
        <fullName evidence="1">Uncharacterized protein</fullName>
    </submittedName>
</protein>
<sequence>MVILSSCKSPLPSFSLSYYIASQHWFIRRVSVTGGGSEAKAAKITCLAASSSLGKSTTRSMLAYVLKAIGDDLTAVIRARVPQILILEFPWMGHSSPDTRSLLNHRRQATGSEYSSGVLLASNLELFDEHY</sequence>
<dbReference type="AlphaFoldDB" id="A0AAW2CB49"/>
<reference evidence="1 2" key="1">
    <citation type="submission" date="2024-01" db="EMBL/GenBank/DDBJ databases">
        <title>A telomere-to-telomere, gap-free genome of sweet tea (Lithocarpus litseifolius).</title>
        <authorList>
            <person name="Zhou J."/>
        </authorList>
    </citation>
    <scope>NUCLEOTIDE SEQUENCE [LARGE SCALE GENOMIC DNA]</scope>
    <source>
        <strain evidence="1">Zhou-2022a</strain>
        <tissue evidence="1">Leaf</tissue>
    </source>
</reference>
<evidence type="ECO:0000313" key="2">
    <source>
        <dbReference type="Proteomes" id="UP001459277"/>
    </source>
</evidence>
<dbReference type="Proteomes" id="UP001459277">
    <property type="component" value="Unassembled WGS sequence"/>
</dbReference>
<name>A0AAW2CB49_9ROSI</name>
<proteinExistence type="predicted"/>
<accession>A0AAW2CB49</accession>
<comment type="caution">
    <text evidence="1">The sequence shown here is derived from an EMBL/GenBank/DDBJ whole genome shotgun (WGS) entry which is preliminary data.</text>
</comment>